<comment type="caution">
    <text evidence="1">The sequence shown here is derived from an EMBL/GenBank/DDBJ whole genome shotgun (WGS) entry which is preliminary data.</text>
</comment>
<dbReference type="AlphaFoldDB" id="A0AAN7GEX2"/>
<dbReference type="InterPro" id="IPR044297">
    <property type="entry name" value="CSI1/2/3"/>
</dbReference>
<evidence type="ECO:0000313" key="2">
    <source>
        <dbReference type="Proteomes" id="UP001345219"/>
    </source>
</evidence>
<dbReference type="GO" id="GO:2001006">
    <property type="term" value="P:regulation of cellulose biosynthetic process"/>
    <property type="evidence" value="ECO:0007669"/>
    <property type="project" value="InterPro"/>
</dbReference>
<gene>
    <name evidence="1" type="ORF">SAY87_000172</name>
</gene>
<proteinExistence type="predicted"/>
<name>A0AAN7GEX2_9MYRT</name>
<accession>A0AAN7GEX2</accession>
<sequence>MKKSRPFRILFGGVFDFQFQTACESTHEDEENFPVKTLHKNPTSLKDFSVPGGGDCSSLTLNLHPNHCKKLSSSIDLILVISPAMHAGLFFLESSIPYTRVDGKCHRVIFLWFCPVGWRALWLSSGLPFWKVLQLRAAVSSSALSFSNVREQNQGMEGDIQRSLICVWTGALHINWSILSLIAKGLILGSHYDLEVTGWWWGLRGRTAATTRQWPLGSILMMAWWMTLELFEQQSSPESLQVLDRGITGTIGEGDLKPLIKLAKACESYLAISNSVYHGNKGVRHAISNSEAVAAPLPEAHLLQELWNLCSWFFFVPDFNLWWQHSALQTLVNILEKPQSLTILKLTPSLLARIGILNLQQSAIKALEKISKRWPKDVANAGGRSELAKRDEGCNRR</sequence>
<dbReference type="PANTHER" id="PTHR46369:SF1">
    <property type="entry name" value="PROTEIN CELLULOSE SYNTHASE INTERACTIVE 3"/>
    <property type="match status" value="1"/>
</dbReference>
<dbReference type="EMBL" id="JAXIOK010000023">
    <property type="protein sequence ID" value="KAK4742171.1"/>
    <property type="molecule type" value="Genomic_DNA"/>
</dbReference>
<evidence type="ECO:0000313" key="1">
    <source>
        <dbReference type="EMBL" id="KAK4742171.1"/>
    </source>
</evidence>
<dbReference type="GO" id="GO:0008017">
    <property type="term" value="F:microtubule binding"/>
    <property type="evidence" value="ECO:0007669"/>
    <property type="project" value="InterPro"/>
</dbReference>
<dbReference type="Proteomes" id="UP001345219">
    <property type="component" value="Chromosome 1"/>
</dbReference>
<keyword evidence="2" id="KW-1185">Reference proteome</keyword>
<dbReference type="PANTHER" id="PTHR46369">
    <property type="entry name" value="PROTEIN CELLULOSE SYNTHASE INTERACTIVE 1"/>
    <property type="match status" value="1"/>
</dbReference>
<reference evidence="1 2" key="1">
    <citation type="journal article" date="2023" name="Hortic Res">
        <title>Pangenome of water caltrop reveals structural variations and asymmetric subgenome divergence after allopolyploidization.</title>
        <authorList>
            <person name="Zhang X."/>
            <person name="Chen Y."/>
            <person name="Wang L."/>
            <person name="Yuan Y."/>
            <person name="Fang M."/>
            <person name="Shi L."/>
            <person name="Lu R."/>
            <person name="Comes H.P."/>
            <person name="Ma Y."/>
            <person name="Chen Y."/>
            <person name="Huang G."/>
            <person name="Zhou Y."/>
            <person name="Zheng Z."/>
            <person name="Qiu Y."/>
        </authorList>
    </citation>
    <scope>NUCLEOTIDE SEQUENCE [LARGE SCALE GENOMIC DNA]</scope>
    <source>
        <tissue evidence="1">Roots</tissue>
    </source>
</reference>
<protein>
    <submittedName>
        <fullName evidence="1">Uncharacterized protein</fullName>
    </submittedName>
</protein>
<dbReference type="GO" id="GO:0010330">
    <property type="term" value="C:cellulose synthase complex"/>
    <property type="evidence" value="ECO:0007669"/>
    <property type="project" value="InterPro"/>
</dbReference>
<dbReference type="GO" id="GO:0051211">
    <property type="term" value="P:anisotropic cell growth"/>
    <property type="evidence" value="ECO:0007669"/>
    <property type="project" value="InterPro"/>
</dbReference>
<organism evidence="1 2">
    <name type="scientific">Trapa incisa</name>
    <dbReference type="NCBI Taxonomy" id="236973"/>
    <lineage>
        <taxon>Eukaryota</taxon>
        <taxon>Viridiplantae</taxon>
        <taxon>Streptophyta</taxon>
        <taxon>Embryophyta</taxon>
        <taxon>Tracheophyta</taxon>
        <taxon>Spermatophyta</taxon>
        <taxon>Magnoliopsida</taxon>
        <taxon>eudicotyledons</taxon>
        <taxon>Gunneridae</taxon>
        <taxon>Pentapetalae</taxon>
        <taxon>rosids</taxon>
        <taxon>malvids</taxon>
        <taxon>Myrtales</taxon>
        <taxon>Lythraceae</taxon>
        <taxon>Trapa</taxon>
    </lineage>
</organism>